<comment type="catalytic activity">
    <reaction evidence="4">
        <text>succinate semialdehyde + NADP(+) + H2O = succinate + NADPH + 2 H(+)</text>
        <dbReference type="Rhea" id="RHEA:13213"/>
        <dbReference type="ChEBI" id="CHEBI:15377"/>
        <dbReference type="ChEBI" id="CHEBI:15378"/>
        <dbReference type="ChEBI" id="CHEBI:30031"/>
        <dbReference type="ChEBI" id="CHEBI:57706"/>
        <dbReference type="ChEBI" id="CHEBI:57783"/>
        <dbReference type="ChEBI" id="CHEBI:58349"/>
        <dbReference type="EC" id="1.2.1.16"/>
    </reaction>
</comment>
<dbReference type="InterPro" id="IPR010102">
    <property type="entry name" value="Succ_semiAld_DH"/>
</dbReference>
<comment type="caution">
    <text evidence="11">The sequence shown here is derived from an EMBL/GenBank/DDBJ whole genome shotgun (WGS) entry which is preliminary data.</text>
</comment>
<dbReference type="InterPro" id="IPR016162">
    <property type="entry name" value="Ald_DH_N"/>
</dbReference>
<dbReference type="Gene3D" id="3.40.605.10">
    <property type="entry name" value="Aldehyde Dehydrogenase, Chain A, domain 1"/>
    <property type="match status" value="1"/>
</dbReference>
<sequence length="745" mass="81655">MIRTCLTAAVAVALGLLSIAHSSPVNIFEKPTLQKRSSAHIIRECTVPGSFAVTFDDGPSAWTHELLDYLKIRGTKATFFVNGLNYNLITDPEFSAVVKRTFDEGHQIGSHTWGHMSLAQPTTDVSSQMRQLDDALLKIIGVRPVYMRPPYGETSPSALQWLGDNGYKVVNWNVDSRDWQHPLDFKSDFEGYRLALQNPAASSKGYISLQHDAEQATAEAFGMLAIEYVLSKGAKIMTVGECLNANLRLMSSLNNTIGNLELKDPAGFLNNKFVTNARSGQRFSIFDPARGSEIATCPDMNVEEVEEAIQAAKKALPEWGQKTARERSVILRKWYELMLENEMDLAKILTWENGKPLAEALGEIRYGAQFFEWFAEEAKRLYGEIIPSPAQNQRMIVIRQPLGVVGVITPWNFPSAMLTRKFGAALAVGCTVVTKPAAETPLSCLALCELGRRAGLPEGVIGVVTTHAHTKAVGKHLCESRDVSGISFTGSTAVGKILLKQSADTVKKMSLELGGNAPFIVFEDADIDKAVDAAILSKFRNSGQTCISVNRLYVHSSIKDEFGERMRAKVAKFNMGSGFDKGTTHGPLITEAAVQKVHLHVEDALKQGAKALVGGDFDDKDSAASRIGYFYPPTVLTDMKNHMRIANEETFGPVAGIFTFETEEEAIELANSTRMGLAGYFFSKDMSRCWRVAEKMQVGMVGVNNSAISSEVAPFGGVKESGLGREGARQGLEEYTQYKYINMGI</sequence>
<accession>A0A9P6G0N4</accession>
<dbReference type="FunFam" id="3.40.605.10:FF:000005">
    <property type="entry name" value="Succinate-semialdehyde dehydrogenase I"/>
    <property type="match status" value="1"/>
</dbReference>
<dbReference type="NCBIfam" id="TIGR01780">
    <property type="entry name" value="SSADH"/>
    <property type="match status" value="1"/>
</dbReference>
<evidence type="ECO:0000313" key="11">
    <source>
        <dbReference type="EMBL" id="KAF9584899.1"/>
    </source>
</evidence>
<reference evidence="11" key="1">
    <citation type="journal article" date="2020" name="Fungal Divers.">
        <title>Resolving the Mortierellaceae phylogeny through synthesis of multi-gene phylogenetics and phylogenomics.</title>
        <authorList>
            <person name="Vandepol N."/>
            <person name="Liber J."/>
            <person name="Desiro A."/>
            <person name="Na H."/>
            <person name="Kennedy M."/>
            <person name="Barry K."/>
            <person name="Grigoriev I.V."/>
            <person name="Miller A.N."/>
            <person name="O'Donnell K."/>
            <person name="Stajich J.E."/>
            <person name="Bonito G."/>
        </authorList>
    </citation>
    <scope>NUCLEOTIDE SEQUENCE</scope>
    <source>
        <strain evidence="11">KOD1015</strain>
    </source>
</reference>
<dbReference type="FunFam" id="3.40.309.10:FF:000004">
    <property type="entry name" value="Succinate-semialdehyde dehydrogenase I"/>
    <property type="match status" value="1"/>
</dbReference>
<dbReference type="InterPro" id="IPR015590">
    <property type="entry name" value="Aldehyde_DH_dom"/>
</dbReference>
<feature type="domain" description="NodB homology" evidence="10">
    <location>
        <begin position="49"/>
        <end position="237"/>
    </location>
</feature>
<keyword evidence="3 8" id="KW-0560">Oxidoreductase</keyword>
<dbReference type="CDD" id="cd07103">
    <property type="entry name" value="ALDH_F5_SSADH_GabD"/>
    <property type="match status" value="1"/>
</dbReference>
<feature type="chain" id="PRO_5040234324" description="succinate-semialdehyde dehydrogenase [NAD(P)(+)]" evidence="9">
    <location>
        <begin position="23"/>
        <end position="745"/>
    </location>
</feature>
<dbReference type="InterPro" id="IPR002509">
    <property type="entry name" value="NODB_dom"/>
</dbReference>
<comment type="pathway">
    <text evidence="1">Amino-acid degradation; 4-aminobutanoate degradation.</text>
</comment>
<evidence type="ECO:0000256" key="3">
    <source>
        <dbReference type="ARBA" id="ARBA00023002"/>
    </source>
</evidence>
<comment type="catalytic activity">
    <reaction evidence="5">
        <text>succinate semialdehyde + NAD(+) + H2O = succinate + NADH + 2 H(+)</text>
        <dbReference type="Rhea" id="RHEA:13217"/>
        <dbReference type="ChEBI" id="CHEBI:15377"/>
        <dbReference type="ChEBI" id="CHEBI:15378"/>
        <dbReference type="ChEBI" id="CHEBI:30031"/>
        <dbReference type="ChEBI" id="CHEBI:57540"/>
        <dbReference type="ChEBI" id="CHEBI:57706"/>
        <dbReference type="ChEBI" id="CHEBI:57945"/>
        <dbReference type="EC" id="1.2.1.16"/>
    </reaction>
</comment>
<dbReference type="InterPro" id="IPR016163">
    <property type="entry name" value="Ald_DH_C"/>
</dbReference>
<dbReference type="PROSITE" id="PS00687">
    <property type="entry name" value="ALDEHYDE_DEHYDR_GLU"/>
    <property type="match status" value="1"/>
</dbReference>
<organism evidence="11 12">
    <name type="scientific">Lunasporangiospora selenospora</name>
    <dbReference type="NCBI Taxonomy" id="979761"/>
    <lineage>
        <taxon>Eukaryota</taxon>
        <taxon>Fungi</taxon>
        <taxon>Fungi incertae sedis</taxon>
        <taxon>Mucoromycota</taxon>
        <taxon>Mortierellomycotina</taxon>
        <taxon>Mortierellomycetes</taxon>
        <taxon>Mortierellales</taxon>
        <taxon>Mortierellaceae</taxon>
        <taxon>Lunasporangiospora</taxon>
    </lineage>
</organism>
<dbReference type="GO" id="GO:0016810">
    <property type="term" value="F:hydrolase activity, acting on carbon-nitrogen (but not peptide) bonds"/>
    <property type="evidence" value="ECO:0007669"/>
    <property type="project" value="InterPro"/>
</dbReference>
<dbReference type="EC" id="1.2.1.16" evidence="6"/>
<dbReference type="PROSITE" id="PS51677">
    <property type="entry name" value="NODB"/>
    <property type="match status" value="1"/>
</dbReference>
<dbReference type="Gene3D" id="3.20.20.370">
    <property type="entry name" value="Glycoside hydrolase/deacetylase"/>
    <property type="match status" value="1"/>
</dbReference>
<evidence type="ECO:0000256" key="7">
    <source>
        <dbReference type="PROSITE-ProRule" id="PRU10007"/>
    </source>
</evidence>
<evidence type="ECO:0000256" key="2">
    <source>
        <dbReference type="ARBA" id="ARBA00009986"/>
    </source>
</evidence>
<dbReference type="GO" id="GO:0009450">
    <property type="term" value="P:gamma-aminobutyric acid catabolic process"/>
    <property type="evidence" value="ECO:0007669"/>
    <property type="project" value="InterPro"/>
</dbReference>
<evidence type="ECO:0000256" key="6">
    <source>
        <dbReference type="ARBA" id="ARBA00067047"/>
    </source>
</evidence>
<dbReference type="EMBL" id="JAABOA010000303">
    <property type="protein sequence ID" value="KAF9584899.1"/>
    <property type="molecule type" value="Genomic_DNA"/>
</dbReference>
<dbReference type="InterPro" id="IPR029510">
    <property type="entry name" value="Ald_DH_CS_GLU"/>
</dbReference>
<dbReference type="Gene3D" id="3.40.309.10">
    <property type="entry name" value="Aldehyde Dehydrogenase, Chain A, domain 2"/>
    <property type="match status" value="1"/>
</dbReference>
<feature type="active site" evidence="7">
    <location>
        <position position="512"/>
    </location>
</feature>
<dbReference type="GO" id="GO:0004777">
    <property type="term" value="F:succinate-semialdehyde dehydrogenase (NAD+) activity"/>
    <property type="evidence" value="ECO:0007669"/>
    <property type="project" value="TreeGrafter"/>
</dbReference>
<dbReference type="InterPro" id="IPR011330">
    <property type="entry name" value="Glyco_hydro/deAcase_b/a-brl"/>
</dbReference>
<keyword evidence="12" id="KW-1185">Reference proteome</keyword>
<dbReference type="InterPro" id="IPR016161">
    <property type="entry name" value="Ald_DH/histidinol_DH"/>
</dbReference>
<evidence type="ECO:0000256" key="5">
    <source>
        <dbReference type="ARBA" id="ARBA00052698"/>
    </source>
</evidence>
<proteinExistence type="inferred from homology"/>
<feature type="signal peptide" evidence="9">
    <location>
        <begin position="1"/>
        <end position="22"/>
    </location>
</feature>
<dbReference type="GO" id="GO:0005975">
    <property type="term" value="P:carbohydrate metabolic process"/>
    <property type="evidence" value="ECO:0007669"/>
    <property type="project" value="InterPro"/>
</dbReference>
<keyword evidence="9" id="KW-0732">Signal</keyword>
<evidence type="ECO:0000256" key="8">
    <source>
        <dbReference type="RuleBase" id="RU003345"/>
    </source>
</evidence>
<dbReference type="PANTHER" id="PTHR43353">
    <property type="entry name" value="SUCCINATE-SEMIALDEHYDE DEHYDROGENASE, MITOCHONDRIAL"/>
    <property type="match status" value="1"/>
</dbReference>
<dbReference type="SUPFAM" id="SSF53720">
    <property type="entry name" value="ALDH-like"/>
    <property type="match status" value="1"/>
</dbReference>
<dbReference type="Pfam" id="PF00171">
    <property type="entry name" value="Aldedh"/>
    <property type="match status" value="1"/>
</dbReference>
<dbReference type="SUPFAM" id="SSF88713">
    <property type="entry name" value="Glycoside hydrolase/deacetylase"/>
    <property type="match status" value="1"/>
</dbReference>
<dbReference type="Proteomes" id="UP000780801">
    <property type="component" value="Unassembled WGS sequence"/>
</dbReference>
<evidence type="ECO:0000256" key="9">
    <source>
        <dbReference type="SAM" id="SignalP"/>
    </source>
</evidence>
<gene>
    <name evidence="11" type="primary">UGA2</name>
    <name evidence="11" type="ORF">BGW38_004763</name>
</gene>
<dbReference type="InterPro" id="IPR050740">
    <property type="entry name" value="Aldehyde_DH_Superfamily"/>
</dbReference>
<dbReference type="PANTHER" id="PTHR43353:SF5">
    <property type="entry name" value="SUCCINATE-SEMIALDEHYDE DEHYDROGENASE, MITOCHONDRIAL"/>
    <property type="match status" value="1"/>
</dbReference>
<evidence type="ECO:0000259" key="10">
    <source>
        <dbReference type="PROSITE" id="PS51677"/>
    </source>
</evidence>
<dbReference type="OrthoDB" id="310895at2759"/>
<name>A0A9P6G0N4_9FUNG</name>
<evidence type="ECO:0000313" key="12">
    <source>
        <dbReference type="Proteomes" id="UP000780801"/>
    </source>
</evidence>
<protein>
    <recommendedName>
        <fullName evidence="6">succinate-semialdehyde dehydrogenase [NAD(P)(+)]</fullName>
        <ecNumber evidence="6">1.2.1.16</ecNumber>
    </recommendedName>
</protein>
<comment type="similarity">
    <text evidence="2 8">Belongs to the aldehyde dehydrogenase family.</text>
</comment>
<dbReference type="Pfam" id="PF01522">
    <property type="entry name" value="Polysacc_deac_1"/>
    <property type="match status" value="1"/>
</dbReference>
<evidence type="ECO:0000256" key="1">
    <source>
        <dbReference type="ARBA" id="ARBA00005176"/>
    </source>
</evidence>
<evidence type="ECO:0000256" key="4">
    <source>
        <dbReference type="ARBA" id="ARBA00050387"/>
    </source>
</evidence>
<dbReference type="AlphaFoldDB" id="A0A9P6G0N4"/>